<organism evidence="2 3">
    <name type="scientific">Holothuria leucospilota</name>
    <name type="common">Black long sea cucumber</name>
    <name type="synonym">Mertensiothuria leucospilota</name>
    <dbReference type="NCBI Taxonomy" id="206669"/>
    <lineage>
        <taxon>Eukaryota</taxon>
        <taxon>Metazoa</taxon>
        <taxon>Echinodermata</taxon>
        <taxon>Eleutherozoa</taxon>
        <taxon>Echinozoa</taxon>
        <taxon>Holothuroidea</taxon>
        <taxon>Aspidochirotacea</taxon>
        <taxon>Aspidochirotida</taxon>
        <taxon>Holothuriidae</taxon>
        <taxon>Holothuria</taxon>
    </lineage>
</organism>
<keyword evidence="1" id="KW-0472">Membrane</keyword>
<comment type="caution">
    <text evidence="2">The sequence shown here is derived from an EMBL/GenBank/DDBJ whole genome shotgun (WGS) entry which is preliminary data.</text>
</comment>
<feature type="transmembrane region" description="Helical" evidence="1">
    <location>
        <begin position="28"/>
        <end position="47"/>
    </location>
</feature>
<dbReference type="EMBL" id="JAIZAY010000014">
    <property type="protein sequence ID" value="KAJ8030005.1"/>
    <property type="molecule type" value="Genomic_DNA"/>
</dbReference>
<reference evidence="2" key="1">
    <citation type="submission" date="2021-10" db="EMBL/GenBank/DDBJ databases">
        <title>Tropical sea cucumber genome reveals ecological adaptation and Cuvierian tubules defense mechanism.</title>
        <authorList>
            <person name="Chen T."/>
        </authorList>
    </citation>
    <scope>NUCLEOTIDE SEQUENCE</scope>
    <source>
        <strain evidence="2">Nanhai2018</strain>
        <tissue evidence="2">Muscle</tissue>
    </source>
</reference>
<proteinExistence type="predicted"/>
<protein>
    <submittedName>
        <fullName evidence="2">Uncharacterized protein</fullName>
    </submittedName>
</protein>
<gene>
    <name evidence="2" type="ORF">HOLleu_29569</name>
</gene>
<dbReference type="AlphaFoldDB" id="A0A9Q1BP19"/>
<keyword evidence="1" id="KW-0812">Transmembrane</keyword>
<evidence type="ECO:0000313" key="3">
    <source>
        <dbReference type="Proteomes" id="UP001152320"/>
    </source>
</evidence>
<name>A0A9Q1BP19_HOLLE</name>
<accession>A0A9Q1BP19</accession>
<evidence type="ECO:0000313" key="2">
    <source>
        <dbReference type="EMBL" id="KAJ8030005.1"/>
    </source>
</evidence>
<keyword evidence="3" id="KW-1185">Reference proteome</keyword>
<evidence type="ECO:0000256" key="1">
    <source>
        <dbReference type="SAM" id="Phobius"/>
    </source>
</evidence>
<sequence>MLIVVLVMFYYLFHTAWDLWTSDKGLCPFTVYFQCFLIIKAAALWYMQFVRMGQWSSAILCYKGRSS</sequence>
<dbReference type="Proteomes" id="UP001152320">
    <property type="component" value="Chromosome 14"/>
</dbReference>
<keyword evidence="1" id="KW-1133">Transmembrane helix</keyword>